<evidence type="ECO:0000256" key="14">
    <source>
        <dbReference type="ARBA" id="ARBA00023098"/>
    </source>
</evidence>
<evidence type="ECO:0000256" key="2">
    <source>
        <dbReference type="ARBA" id="ARBA00004651"/>
    </source>
</evidence>
<proteinExistence type="inferred from homology"/>
<dbReference type="PANTHER" id="PTHR46382">
    <property type="entry name" value="PHOSPHATIDATE CYTIDYLYLTRANSFERASE"/>
    <property type="match status" value="1"/>
</dbReference>
<evidence type="ECO:0000256" key="6">
    <source>
        <dbReference type="ARBA" id="ARBA00012487"/>
    </source>
</evidence>
<feature type="transmembrane region" description="Helical" evidence="24">
    <location>
        <begin position="276"/>
        <end position="301"/>
    </location>
</feature>
<keyword evidence="26" id="KW-1185">Reference proteome</keyword>
<comment type="similarity">
    <text evidence="5">Belongs to the CDS family.</text>
</comment>
<sequence>MLRWRIPLGILFVAILAALGYADAHAGRPGIYLAPLAVLLSTLATGEMRRLHRSGQSAVGSEQSSRPDSTGGSVIYLATLLPVIASCAPLAWKDYPTDCPVGRLGWLALGLLAGLLVIFVDEMRRYPSEEKSIPSLARGTLCVLYVGGLFGMIVQLRLLPGTEALPGGKRGLVALLTMIAIVKASDIGQYTFGRLFGKHKLAPALSPGKTIEGALGGIVTGVVVAALLAKESLFGNNPSLVVLAAYAVLVVVAGILGDLAESLLKRDASVKDSSDWLPGFGGVLDLVDSLLFAAPVAYFFWVSGWLA</sequence>
<evidence type="ECO:0000256" key="21">
    <source>
        <dbReference type="ARBA" id="ARBA00032396"/>
    </source>
</evidence>
<dbReference type="GO" id="GO:0004605">
    <property type="term" value="F:phosphatidate cytidylyltransferase activity"/>
    <property type="evidence" value="ECO:0007669"/>
    <property type="project" value="UniProtKB-EC"/>
</dbReference>
<evidence type="ECO:0000256" key="3">
    <source>
        <dbReference type="ARBA" id="ARBA00005119"/>
    </source>
</evidence>
<comment type="pathway">
    <text evidence="3">Phospholipid metabolism; CDP-diacylglycerol biosynthesis; CDP-diacylglycerol from sn-glycerol 3-phosphate: step 3/3.</text>
</comment>
<dbReference type="PANTHER" id="PTHR46382:SF1">
    <property type="entry name" value="PHOSPHATIDATE CYTIDYLYLTRANSFERASE"/>
    <property type="match status" value="1"/>
</dbReference>
<dbReference type="Pfam" id="PF01148">
    <property type="entry name" value="CTP_transf_1"/>
    <property type="match status" value="1"/>
</dbReference>
<evidence type="ECO:0000313" key="26">
    <source>
        <dbReference type="Proteomes" id="UP000319852"/>
    </source>
</evidence>
<organism evidence="25 26">
    <name type="scientific">Adhaeretor mobilis</name>
    <dbReference type="NCBI Taxonomy" id="1930276"/>
    <lineage>
        <taxon>Bacteria</taxon>
        <taxon>Pseudomonadati</taxon>
        <taxon>Planctomycetota</taxon>
        <taxon>Planctomycetia</taxon>
        <taxon>Pirellulales</taxon>
        <taxon>Lacipirellulaceae</taxon>
        <taxon>Adhaeretor</taxon>
    </lineage>
</organism>
<accession>A0A517MSK7</accession>
<feature type="transmembrane region" description="Helical" evidence="24">
    <location>
        <begin position="104"/>
        <end position="120"/>
    </location>
</feature>
<evidence type="ECO:0000313" key="25">
    <source>
        <dbReference type="EMBL" id="QDS97849.1"/>
    </source>
</evidence>
<dbReference type="GO" id="GO:0016024">
    <property type="term" value="P:CDP-diacylglycerol biosynthetic process"/>
    <property type="evidence" value="ECO:0007669"/>
    <property type="project" value="TreeGrafter"/>
</dbReference>
<feature type="transmembrane region" description="Helical" evidence="24">
    <location>
        <begin position="141"/>
        <end position="159"/>
    </location>
</feature>
<gene>
    <name evidence="25" type="primary">cdsA_1</name>
    <name evidence="25" type="ORF">HG15A2_11170</name>
</gene>
<evidence type="ECO:0000256" key="13">
    <source>
        <dbReference type="ARBA" id="ARBA00022989"/>
    </source>
</evidence>
<protein>
    <recommendedName>
        <fullName evidence="7">Phosphatidate cytidylyltransferase</fullName>
        <ecNumber evidence="6">2.7.7.41</ecNumber>
    </recommendedName>
    <alternativeName>
        <fullName evidence="20">CDP-DAG synthase</fullName>
    </alternativeName>
    <alternativeName>
        <fullName evidence="22">CDP-DG synthase</fullName>
    </alternativeName>
    <alternativeName>
        <fullName evidence="18">CDP-diacylglycerol synthase</fullName>
    </alternativeName>
    <alternativeName>
        <fullName evidence="21">CDP-diglyceride pyrophosphorylase</fullName>
    </alternativeName>
    <alternativeName>
        <fullName evidence="23">CDP-diglyceride synthase</fullName>
    </alternativeName>
    <alternativeName>
        <fullName evidence="19">CTP:phosphatidate cytidylyltransferase</fullName>
    </alternativeName>
</protein>
<evidence type="ECO:0000256" key="7">
    <source>
        <dbReference type="ARBA" id="ARBA00019373"/>
    </source>
</evidence>
<keyword evidence="12 25" id="KW-0548">Nucleotidyltransferase</keyword>
<dbReference type="RefSeq" id="WP_145058553.1">
    <property type="nucleotide sequence ID" value="NZ_CP036263.1"/>
</dbReference>
<evidence type="ECO:0000256" key="9">
    <source>
        <dbReference type="ARBA" id="ARBA00022516"/>
    </source>
</evidence>
<feature type="transmembrane region" description="Helical" evidence="24">
    <location>
        <begin position="241"/>
        <end position="264"/>
    </location>
</feature>
<evidence type="ECO:0000256" key="22">
    <source>
        <dbReference type="ARBA" id="ARBA00032743"/>
    </source>
</evidence>
<evidence type="ECO:0000256" key="4">
    <source>
        <dbReference type="ARBA" id="ARBA00005189"/>
    </source>
</evidence>
<evidence type="ECO:0000256" key="1">
    <source>
        <dbReference type="ARBA" id="ARBA00001698"/>
    </source>
</evidence>
<feature type="transmembrane region" description="Helical" evidence="24">
    <location>
        <begin position="171"/>
        <end position="192"/>
    </location>
</feature>
<keyword evidence="9" id="KW-0444">Lipid biosynthesis</keyword>
<keyword evidence="8" id="KW-1003">Cell membrane</keyword>
<keyword evidence="11 24" id="KW-0812">Transmembrane</keyword>
<name>A0A517MSK7_9BACT</name>
<comment type="catalytic activity">
    <reaction evidence="1">
        <text>a 1,2-diacyl-sn-glycero-3-phosphate + CTP + H(+) = a CDP-1,2-diacyl-sn-glycerol + diphosphate</text>
        <dbReference type="Rhea" id="RHEA:16229"/>
        <dbReference type="ChEBI" id="CHEBI:15378"/>
        <dbReference type="ChEBI" id="CHEBI:33019"/>
        <dbReference type="ChEBI" id="CHEBI:37563"/>
        <dbReference type="ChEBI" id="CHEBI:58332"/>
        <dbReference type="ChEBI" id="CHEBI:58608"/>
        <dbReference type="EC" id="2.7.7.41"/>
    </reaction>
</comment>
<keyword evidence="17" id="KW-1208">Phospholipid metabolism</keyword>
<evidence type="ECO:0000256" key="11">
    <source>
        <dbReference type="ARBA" id="ARBA00022692"/>
    </source>
</evidence>
<dbReference type="KEGG" id="amob:HG15A2_11170"/>
<keyword evidence="15 24" id="KW-0472">Membrane</keyword>
<keyword evidence="13 24" id="KW-1133">Transmembrane helix</keyword>
<evidence type="ECO:0000256" key="10">
    <source>
        <dbReference type="ARBA" id="ARBA00022679"/>
    </source>
</evidence>
<dbReference type="GO" id="GO:0005886">
    <property type="term" value="C:plasma membrane"/>
    <property type="evidence" value="ECO:0007669"/>
    <property type="project" value="UniProtKB-SubCell"/>
</dbReference>
<feature type="transmembrane region" description="Helical" evidence="24">
    <location>
        <begin position="73"/>
        <end position="92"/>
    </location>
</feature>
<feature type="transmembrane region" description="Helical" evidence="24">
    <location>
        <begin position="213"/>
        <end position="229"/>
    </location>
</feature>
<evidence type="ECO:0000256" key="24">
    <source>
        <dbReference type="SAM" id="Phobius"/>
    </source>
</evidence>
<evidence type="ECO:0000256" key="18">
    <source>
        <dbReference type="ARBA" id="ARBA00029893"/>
    </source>
</evidence>
<evidence type="ECO:0000256" key="12">
    <source>
        <dbReference type="ARBA" id="ARBA00022695"/>
    </source>
</evidence>
<dbReference type="EC" id="2.7.7.41" evidence="6"/>
<comment type="subcellular location">
    <subcellularLocation>
        <location evidence="2">Cell membrane</location>
        <topology evidence="2">Multi-pass membrane protein</topology>
    </subcellularLocation>
</comment>
<dbReference type="AlphaFoldDB" id="A0A517MSK7"/>
<dbReference type="EMBL" id="CP036263">
    <property type="protein sequence ID" value="QDS97849.1"/>
    <property type="molecule type" value="Genomic_DNA"/>
</dbReference>
<keyword evidence="14" id="KW-0443">Lipid metabolism</keyword>
<evidence type="ECO:0000256" key="19">
    <source>
        <dbReference type="ARBA" id="ARBA00031825"/>
    </source>
</evidence>
<evidence type="ECO:0000256" key="8">
    <source>
        <dbReference type="ARBA" id="ARBA00022475"/>
    </source>
</evidence>
<evidence type="ECO:0000256" key="17">
    <source>
        <dbReference type="ARBA" id="ARBA00023264"/>
    </source>
</evidence>
<evidence type="ECO:0000256" key="5">
    <source>
        <dbReference type="ARBA" id="ARBA00010185"/>
    </source>
</evidence>
<evidence type="ECO:0000256" key="23">
    <source>
        <dbReference type="ARBA" id="ARBA00033406"/>
    </source>
</evidence>
<keyword evidence="10 25" id="KW-0808">Transferase</keyword>
<evidence type="ECO:0000256" key="20">
    <source>
        <dbReference type="ARBA" id="ARBA00032253"/>
    </source>
</evidence>
<keyword evidence="16" id="KW-0594">Phospholipid biosynthesis</keyword>
<comment type="pathway">
    <text evidence="4">Lipid metabolism.</text>
</comment>
<evidence type="ECO:0000256" key="16">
    <source>
        <dbReference type="ARBA" id="ARBA00023209"/>
    </source>
</evidence>
<dbReference type="OrthoDB" id="9799199at2"/>
<dbReference type="Proteomes" id="UP000319852">
    <property type="component" value="Chromosome"/>
</dbReference>
<evidence type="ECO:0000256" key="15">
    <source>
        <dbReference type="ARBA" id="ARBA00023136"/>
    </source>
</evidence>
<reference evidence="25 26" key="1">
    <citation type="submission" date="2019-02" db="EMBL/GenBank/DDBJ databases">
        <title>Deep-cultivation of Planctomycetes and their phenomic and genomic characterization uncovers novel biology.</title>
        <authorList>
            <person name="Wiegand S."/>
            <person name="Jogler M."/>
            <person name="Boedeker C."/>
            <person name="Pinto D."/>
            <person name="Vollmers J."/>
            <person name="Rivas-Marin E."/>
            <person name="Kohn T."/>
            <person name="Peeters S.H."/>
            <person name="Heuer A."/>
            <person name="Rast P."/>
            <person name="Oberbeckmann S."/>
            <person name="Bunk B."/>
            <person name="Jeske O."/>
            <person name="Meyerdierks A."/>
            <person name="Storesund J.E."/>
            <person name="Kallscheuer N."/>
            <person name="Luecker S."/>
            <person name="Lage O.M."/>
            <person name="Pohl T."/>
            <person name="Merkel B.J."/>
            <person name="Hornburger P."/>
            <person name="Mueller R.-W."/>
            <person name="Bruemmer F."/>
            <person name="Labrenz M."/>
            <person name="Spormann A.M."/>
            <person name="Op den Camp H."/>
            <person name="Overmann J."/>
            <person name="Amann R."/>
            <person name="Jetten M.S.M."/>
            <person name="Mascher T."/>
            <person name="Medema M.H."/>
            <person name="Devos D.P."/>
            <person name="Kaster A.-K."/>
            <person name="Ovreas L."/>
            <person name="Rohde M."/>
            <person name="Galperin M.Y."/>
            <person name="Jogler C."/>
        </authorList>
    </citation>
    <scope>NUCLEOTIDE SEQUENCE [LARGE SCALE GENOMIC DNA]</scope>
    <source>
        <strain evidence="25 26">HG15A2</strain>
    </source>
</reference>